<proteinExistence type="predicted"/>
<dbReference type="PANTHER" id="PTHR13018">
    <property type="entry name" value="PROBABLE MEMBRANE PROTEIN DUF221-RELATED"/>
    <property type="match status" value="1"/>
</dbReference>
<feature type="domain" description="CSC1/OSCA1-like 7TM region" evidence="2">
    <location>
        <begin position="1"/>
        <end position="61"/>
    </location>
</feature>
<dbReference type="PANTHER" id="PTHR13018:SF5">
    <property type="entry name" value="RE44586P"/>
    <property type="match status" value="1"/>
</dbReference>
<dbReference type="Proteomes" id="UP001189429">
    <property type="component" value="Unassembled WGS sequence"/>
</dbReference>
<keyword evidence="4" id="KW-1185">Reference proteome</keyword>
<sequence length="159" mass="18065">MAPLVLPVCALYFGLSSVMYRWLFRHVYSQEFDCHGGWWRQMFNGSMFGLLGGSLALCGIFGLNTAATSRQFYVMWGLPLMVIAFHWVCNSRLEPRSREMPYQDAVLADAFAGSQAVVGSFCDDYYRGPFHKVDWAMCNDGKAEAENWRAVRPGQDRPL</sequence>
<organism evidence="3 4">
    <name type="scientific">Prorocentrum cordatum</name>
    <dbReference type="NCBI Taxonomy" id="2364126"/>
    <lineage>
        <taxon>Eukaryota</taxon>
        <taxon>Sar</taxon>
        <taxon>Alveolata</taxon>
        <taxon>Dinophyceae</taxon>
        <taxon>Prorocentrales</taxon>
        <taxon>Prorocentraceae</taxon>
        <taxon>Prorocentrum</taxon>
    </lineage>
</organism>
<comment type="caution">
    <text evidence="3">The sequence shown here is derived from an EMBL/GenBank/DDBJ whole genome shotgun (WGS) entry which is preliminary data.</text>
</comment>
<keyword evidence="1" id="KW-0472">Membrane</keyword>
<evidence type="ECO:0000259" key="2">
    <source>
        <dbReference type="Pfam" id="PF02714"/>
    </source>
</evidence>
<dbReference type="InterPro" id="IPR003864">
    <property type="entry name" value="CSC1/OSCA1-like_7TM"/>
</dbReference>
<evidence type="ECO:0000313" key="3">
    <source>
        <dbReference type="EMBL" id="CAK0899482.1"/>
    </source>
</evidence>
<feature type="transmembrane region" description="Helical" evidence="1">
    <location>
        <begin position="45"/>
        <end position="66"/>
    </location>
</feature>
<keyword evidence="1" id="KW-1133">Transmembrane helix</keyword>
<evidence type="ECO:0000313" key="4">
    <source>
        <dbReference type="Proteomes" id="UP001189429"/>
    </source>
</evidence>
<gene>
    <name evidence="3" type="ORF">PCOR1329_LOCUS76985</name>
</gene>
<protein>
    <recommendedName>
        <fullName evidence="2">CSC1/OSCA1-like 7TM region domain-containing protein</fullName>
    </recommendedName>
</protein>
<evidence type="ECO:0000256" key="1">
    <source>
        <dbReference type="SAM" id="Phobius"/>
    </source>
</evidence>
<accession>A0ABN9XIQ2</accession>
<dbReference type="Pfam" id="PF02714">
    <property type="entry name" value="RSN1_7TM"/>
    <property type="match status" value="1"/>
</dbReference>
<name>A0ABN9XIQ2_9DINO</name>
<keyword evidence="1" id="KW-0812">Transmembrane</keyword>
<reference evidence="3" key="1">
    <citation type="submission" date="2023-10" db="EMBL/GenBank/DDBJ databases">
        <authorList>
            <person name="Chen Y."/>
            <person name="Shah S."/>
            <person name="Dougan E. K."/>
            <person name="Thang M."/>
            <person name="Chan C."/>
        </authorList>
    </citation>
    <scope>NUCLEOTIDE SEQUENCE [LARGE SCALE GENOMIC DNA]</scope>
</reference>
<feature type="transmembrane region" description="Helical" evidence="1">
    <location>
        <begin position="6"/>
        <end position="24"/>
    </location>
</feature>
<dbReference type="EMBL" id="CAUYUJ010020615">
    <property type="protein sequence ID" value="CAK0899482.1"/>
    <property type="molecule type" value="Genomic_DNA"/>
</dbReference>
<feature type="transmembrane region" description="Helical" evidence="1">
    <location>
        <begin position="72"/>
        <end position="89"/>
    </location>
</feature>
<dbReference type="InterPro" id="IPR045122">
    <property type="entry name" value="Csc1-like"/>
</dbReference>